<feature type="transmembrane region" description="Helical" evidence="2">
    <location>
        <begin position="50"/>
        <end position="68"/>
    </location>
</feature>
<dbReference type="EMBL" id="CAIX01000013">
    <property type="protein sequence ID" value="CCI40982.1"/>
    <property type="molecule type" value="Genomic_DNA"/>
</dbReference>
<keyword evidence="1" id="KW-0175">Coiled coil</keyword>
<sequence length="303" mass="34790">MHRRNVHGSDREYVHVHGDTLHRSASLQQGDPALILVKGLATKAWQSNRVKMGLALWLLGVFFMMFAPSPKSLTADMKNQFQQMIVEAADAPAYEKALRKYQNARFHADEAKVWFWRFREPHKTIVRDREKSVNELKSKLDHLDAERERKMTKAKQFVGIWSDYGMDDVRNRFWGAYDKGKMFAQQQTFYHMIMYVLSGRNEDILSTILNWVFVALANFTTGLIGSLFYFMFSLIGMIYSYQPDPFSAVAFFALGILGAASVVASYLIGVYGMVASGMYVVSKAAARNALQDEARHHIRYEQR</sequence>
<evidence type="ECO:0000313" key="3">
    <source>
        <dbReference type="EMBL" id="CCI40982.1"/>
    </source>
</evidence>
<reference evidence="3 4" key="1">
    <citation type="submission" date="2012-05" db="EMBL/GenBank/DDBJ databases">
        <title>Recombination and specialization in a pathogen metapopulation.</title>
        <authorList>
            <person name="Gardiner A."/>
            <person name="Kemen E."/>
            <person name="Schultz-Larsen T."/>
            <person name="MacLean D."/>
            <person name="Van Oosterhout C."/>
            <person name="Jones J.D.G."/>
        </authorList>
    </citation>
    <scope>NUCLEOTIDE SEQUENCE [LARGE SCALE GENOMIC DNA]</scope>
    <source>
        <strain evidence="3 4">Ac Nc2</strain>
    </source>
</reference>
<keyword evidence="2" id="KW-0812">Transmembrane</keyword>
<organism evidence="3 4">
    <name type="scientific">Albugo candida</name>
    <dbReference type="NCBI Taxonomy" id="65357"/>
    <lineage>
        <taxon>Eukaryota</taxon>
        <taxon>Sar</taxon>
        <taxon>Stramenopiles</taxon>
        <taxon>Oomycota</taxon>
        <taxon>Peronosporomycetes</taxon>
        <taxon>Albuginales</taxon>
        <taxon>Albuginaceae</taxon>
        <taxon>Albugo</taxon>
    </lineage>
</organism>
<dbReference type="Proteomes" id="UP000053237">
    <property type="component" value="Unassembled WGS sequence"/>
</dbReference>
<proteinExistence type="predicted"/>
<keyword evidence="4" id="KW-1185">Reference proteome</keyword>
<evidence type="ECO:0000256" key="2">
    <source>
        <dbReference type="SAM" id="Phobius"/>
    </source>
</evidence>
<dbReference type="OrthoDB" id="202063at2759"/>
<evidence type="ECO:0000256" key="1">
    <source>
        <dbReference type="SAM" id="Coils"/>
    </source>
</evidence>
<keyword evidence="2" id="KW-0472">Membrane</keyword>
<feature type="transmembrane region" description="Helical" evidence="2">
    <location>
        <begin position="247"/>
        <end position="274"/>
    </location>
</feature>
<accession>A0A024G368</accession>
<comment type="caution">
    <text evidence="3">The sequence shown here is derived from an EMBL/GenBank/DDBJ whole genome shotgun (WGS) entry which is preliminary data.</text>
</comment>
<dbReference type="AlphaFoldDB" id="A0A024G368"/>
<gene>
    <name evidence="3" type="ORF">BN9_017660</name>
</gene>
<dbReference type="InParanoid" id="A0A024G368"/>
<keyword evidence="2" id="KW-1133">Transmembrane helix</keyword>
<protein>
    <submittedName>
        <fullName evidence="3">Uncharacterized protein</fullName>
    </submittedName>
</protein>
<evidence type="ECO:0000313" key="4">
    <source>
        <dbReference type="Proteomes" id="UP000053237"/>
    </source>
</evidence>
<feature type="coiled-coil region" evidence="1">
    <location>
        <begin position="126"/>
        <end position="153"/>
    </location>
</feature>
<name>A0A024G368_9STRA</name>
<feature type="transmembrane region" description="Helical" evidence="2">
    <location>
        <begin position="208"/>
        <end position="241"/>
    </location>
</feature>